<dbReference type="Pfam" id="PF02812">
    <property type="entry name" value="ELFV_dehydrog_N"/>
    <property type="match status" value="1"/>
</dbReference>
<keyword evidence="11" id="KW-1185">Reference proteome</keyword>
<dbReference type="FunFam" id="1.10.285.10:FF:000001">
    <property type="entry name" value="Glutamate dehydrogenase"/>
    <property type="match status" value="1"/>
</dbReference>
<feature type="binding site" evidence="6">
    <location>
        <position position="253"/>
    </location>
    <ligand>
        <name>NAD(+)</name>
        <dbReference type="ChEBI" id="CHEBI:57540"/>
    </ligand>
</feature>
<dbReference type="SUPFAM" id="SSF51735">
    <property type="entry name" value="NAD(P)-binding Rossmann-fold domains"/>
    <property type="match status" value="1"/>
</dbReference>
<keyword evidence="6" id="KW-0520">NAD</keyword>
<dbReference type="GO" id="GO:0005829">
    <property type="term" value="C:cytosol"/>
    <property type="evidence" value="ECO:0007669"/>
    <property type="project" value="TreeGrafter"/>
</dbReference>
<dbReference type="Gene3D" id="1.10.285.10">
    <property type="entry name" value="Glutamate Dehydrogenase, chain A, domain 3"/>
    <property type="match status" value="2"/>
</dbReference>
<dbReference type="InterPro" id="IPR046346">
    <property type="entry name" value="Aminoacid_DH-like_N_sf"/>
</dbReference>
<evidence type="ECO:0000259" key="9">
    <source>
        <dbReference type="SMART" id="SM00839"/>
    </source>
</evidence>
<feature type="domain" description="Glutamate/phenylalanine/leucine/valine/L-tryptophan dehydrogenase C-terminal" evidence="9">
    <location>
        <begin position="215"/>
        <end position="457"/>
    </location>
</feature>
<dbReference type="NCBIfam" id="NF006929">
    <property type="entry name" value="PRK09414.1"/>
    <property type="match status" value="1"/>
</dbReference>
<evidence type="ECO:0000256" key="7">
    <source>
        <dbReference type="PIRSR" id="PIRSR000185-3"/>
    </source>
</evidence>
<dbReference type="InterPro" id="IPR036291">
    <property type="entry name" value="NAD(P)-bd_dom_sf"/>
</dbReference>
<dbReference type="KEGG" id="orn:DV701_05010"/>
<dbReference type="OrthoDB" id="9803297at2"/>
<dbReference type="PROSITE" id="PS00074">
    <property type="entry name" value="GLFV_DEHYDROGENASE"/>
    <property type="match status" value="1"/>
</dbReference>
<evidence type="ECO:0000256" key="3">
    <source>
        <dbReference type="ARBA" id="ARBA00023002"/>
    </source>
</evidence>
<dbReference type="PRINTS" id="PR00082">
    <property type="entry name" value="GLFDHDRGNASE"/>
</dbReference>
<dbReference type="Pfam" id="PF00208">
    <property type="entry name" value="ELFV_dehydrog"/>
    <property type="match status" value="1"/>
</dbReference>
<dbReference type="InterPro" id="IPR050724">
    <property type="entry name" value="Glu_Leu_Phe_Val_DH"/>
</dbReference>
<feature type="active site" description="Proton donor" evidence="5">
    <location>
        <position position="138"/>
    </location>
</feature>
<feature type="binding site" evidence="6">
    <location>
        <position position="391"/>
    </location>
    <ligand>
        <name>substrate</name>
    </ligand>
</feature>
<comment type="similarity">
    <text evidence="1 4 8">Belongs to the Glu/Leu/Phe/Val dehydrogenases family.</text>
</comment>
<evidence type="ECO:0000256" key="5">
    <source>
        <dbReference type="PIRSR" id="PIRSR000185-1"/>
    </source>
</evidence>
<dbReference type="PANTHER" id="PTHR43571">
    <property type="entry name" value="NADP-SPECIFIC GLUTAMATE DEHYDROGENASE 1-RELATED"/>
    <property type="match status" value="1"/>
</dbReference>
<dbReference type="GO" id="GO:0000166">
    <property type="term" value="F:nucleotide binding"/>
    <property type="evidence" value="ECO:0007669"/>
    <property type="project" value="UniProtKB-KW"/>
</dbReference>
<feature type="binding site" evidence="6">
    <location>
        <position position="222"/>
    </location>
    <ligand>
        <name>NAD(+)</name>
        <dbReference type="ChEBI" id="CHEBI:57540"/>
    </ligand>
</feature>
<dbReference type="EMBL" id="CP031229">
    <property type="protein sequence ID" value="AXH97933.1"/>
    <property type="molecule type" value="Genomic_DNA"/>
</dbReference>
<feature type="binding site" evidence="6">
    <location>
        <position position="102"/>
    </location>
    <ligand>
        <name>substrate</name>
    </ligand>
</feature>
<dbReference type="FunFam" id="3.40.50.10860:FF:000002">
    <property type="entry name" value="Glutamate dehydrogenase"/>
    <property type="match status" value="1"/>
</dbReference>
<dbReference type="RefSeq" id="WP_114930782.1">
    <property type="nucleotide sequence ID" value="NZ_CP031229.1"/>
</dbReference>
<dbReference type="CDD" id="cd05313">
    <property type="entry name" value="NAD_bind_2_Glu_DH"/>
    <property type="match status" value="1"/>
</dbReference>
<dbReference type="PIRSF" id="PIRSF000185">
    <property type="entry name" value="Glu_DH"/>
    <property type="match status" value="1"/>
</dbReference>
<comment type="subunit">
    <text evidence="2">Homohexamer.</text>
</comment>
<evidence type="ECO:0000256" key="4">
    <source>
        <dbReference type="PIRNR" id="PIRNR000185"/>
    </source>
</evidence>
<name>A0A345NSC5_9MICO</name>
<protein>
    <recommendedName>
        <fullName evidence="4">Glutamate dehydrogenase</fullName>
    </recommendedName>
</protein>
<dbReference type="InterPro" id="IPR033922">
    <property type="entry name" value="NAD_bind_Glu_DH"/>
</dbReference>
<organism evidence="10 11">
    <name type="scientific">Ornithinimicrobium avium</name>
    <dbReference type="NCBI Taxonomy" id="2283195"/>
    <lineage>
        <taxon>Bacteria</taxon>
        <taxon>Bacillati</taxon>
        <taxon>Actinomycetota</taxon>
        <taxon>Actinomycetes</taxon>
        <taxon>Micrococcales</taxon>
        <taxon>Ornithinimicrobiaceae</taxon>
        <taxon>Ornithinimicrobium</taxon>
    </lineage>
</organism>
<feature type="binding site" evidence="6">
    <location>
        <position position="123"/>
    </location>
    <ligand>
        <name>substrate</name>
    </ligand>
</feature>
<proteinExistence type="inferred from homology"/>
<sequence>MTTTATTSTGPAIDKSLQHVYTEVLRRNPGEHEFHQAVEEVLTTLGPVVKRHPHYLAERVIERLCEPERQIIFRVPWTDDAGQVQINRGFRVEYSSVLGPFKGGLRFHPSVMLGTVKFLGFEQIFKNALTGLPIGGGKGGSDFDPKGRSDAEVMRFCQSFMTELYRHLGEYTDVPAGDIGVGGREIGYLFGQYKRITNRYEAGVLTGKGLAWGGSRARKEATGYGAVYFANEMARHAGLTLEGRDVVVSGSGNVAIYAIEKVTELGGRVVACSDSSGYVVDEGGIDLDLVKDIKEVRRERIGQYAKERRGGSARFVERGSIWDVPCEIALPCATQNELDEDAAHTLVGHGVDIVAEGANMPCTPGALRVFKEAGVLFGPGKAVNAGGVATSALEMQQNASRDSWTFDYTDNRLAAIMHNIHERVVTTAEDYGRPGDYVFGANASGFTAVADAMLAMGVI</sequence>
<evidence type="ECO:0000313" key="11">
    <source>
        <dbReference type="Proteomes" id="UP000253790"/>
    </source>
</evidence>
<dbReference type="Gene3D" id="3.40.50.10860">
    <property type="entry name" value="Leucine Dehydrogenase, chain A, domain 1"/>
    <property type="match status" value="1"/>
</dbReference>
<dbReference type="GO" id="GO:0006537">
    <property type="term" value="P:glutamate biosynthetic process"/>
    <property type="evidence" value="ECO:0007669"/>
    <property type="project" value="TreeGrafter"/>
</dbReference>
<feature type="binding site" evidence="6">
    <location>
        <position position="177"/>
    </location>
    <ligand>
        <name>substrate</name>
    </ligand>
</feature>
<gene>
    <name evidence="10" type="ORF">DV701_05010</name>
</gene>
<evidence type="ECO:0000313" key="10">
    <source>
        <dbReference type="EMBL" id="AXH97933.1"/>
    </source>
</evidence>
<feature type="site" description="Important for catalysis" evidence="7">
    <location>
        <position position="178"/>
    </location>
</feature>
<evidence type="ECO:0000256" key="8">
    <source>
        <dbReference type="RuleBase" id="RU004417"/>
    </source>
</evidence>
<dbReference type="FunFam" id="3.40.50.720:FF:000030">
    <property type="entry name" value="Glutamate dehydrogenase"/>
    <property type="match status" value="1"/>
</dbReference>
<dbReference type="InterPro" id="IPR033524">
    <property type="entry name" value="Glu/Leu/Phe/Val_DH_AS"/>
</dbReference>
<dbReference type="SMART" id="SM00839">
    <property type="entry name" value="ELFV_dehydrog"/>
    <property type="match status" value="1"/>
</dbReference>
<dbReference type="Proteomes" id="UP000253790">
    <property type="component" value="Chromosome"/>
</dbReference>
<dbReference type="InterPro" id="IPR006095">
    <property type="entry name" value="Glu/Leu/Phe/Val/Trp_DH"/>
</dbReference>
<dbReference type="GO" id="GO:0004354">
    <property type="term" value="F:glutamate dehydrogenase (NADP+) activity"/>
    <property type="evidence" value="ECO:0007669"/>
    <property type="project" value="TreeGrafter"/>
</dbReference>
<dbReference type="InterPro" id="IPR014362">
    <property type="entry name" value="Glu_DH"/>
</dbReference>
<feature type="binding site" evidence="6">
    <location>
        <position position="126"/>
    </location>
    <ligand>
        <name>substrate</name>
    </ligand>
</feature>
<reference evidence="10 11" key="1">
    <citation type="submission" date="2018-07" db="EMBL/GenBank/DDBJ databases">
        <title>Complete genome sequencing of Ornithinimicrobium sp. AMA3305.</title>
        <authorList>
            <person name="Bae J.-W."/>
        </authorList>
    </citation>
    <scope>NUCLEOTIDE SEQUENCE [LARGE SCALE GENOMIC DNA]</scope>
    <source>
        <strain evidence="10 11">AMA3305</strain>
    </source>
</reference>
<dbReference type="PANTHER" id="PTHR43571:SF1">
    <property type="entry name" value="NADP-SPECIFIC GLUTAMATE DEHYDROGENASE 1-RELATED"/>
    <property type="match status" value="1"/>
</dbReference>
<accession>A0A345NSC5</accession>
<keyword evidence="3 4" id="KW-0560">Oxidoreductase</keyword>
<dbReference type="AlphaFoldDB" id="A0A345NSC5"/>
<dbReference type="SUPFAM" id="SSF53223">
    <property type="entry name" value="Aminoacid dehydrogenase-like, N-terminal domain"/>
    <property type="match status" value="1"/>
</dbReference>
<evidence type="ECO:0000256" key="1">
    <source>
        <dbReference type="ARBA" id="ARBA00006382"/>
    </source>
</evidence>
<dbReference type="InterPro" id="IPR006097">
    <property type="entry name" value="Glu/Leu/Phe/Val/Trp_DH_dimer"/>
</dbReference>
<keyword evidence="6" id="KW-0547">Nucleotide-binding</keyword>
<dbReference type="Gene3D" id="3.40.50.720">
    <property type="entry name" value="NAD(P)-binding Rossmann-like Domain"/>
    <property type="match status" value="1"/>
</dbReference>
<evidence type="ECO:0000256" key="2">
    <source>
        <dbReference type="ARBA" id="ARBA00011643"/>
    </source>
</evidence>
<evidence type="ECO:0000256" key="6">
    <source>
        <dbReference type="PIRSR" id="PIRSR000185-2"/>
    </source>
</evidence>
<dbReference type="InterPro" id="IPR006096">
    <property type="entry name" value="Glu/Leu/Phe/Val/Trp_DH_C"/>
</dbReference>